<keyword evidence="3" id="KW-1185">Reference proteome</keyword>
<organism evidence="2 3">
    <name type="scientific">Rhizodiscina lignyota</name>
    <dbReference type="NCBI Taxonomy" id="1504668"/>
    <lineage>
        <taxon>Eukaryota</taxon>
        <taxon>Fungi</taxon>
        <taxon>Dikarya</taxon>
        <taxon>Ascomycota</taxon>
        <taxon>Pezizomycotina</taxon>
        <taxon>Dothideomycetes</taxon>
        <taxon>Pleosporomycetidae</taxon>
        <taxon>Aulographales</taxon>
        <taxon>Rhizodiscinaceae</taxon>
        <taxon>Rhizodiscina</taxon>
    </lineage>
</organism>
<dbReference type="OrthoDB" id="5272396at2759"/>
<accession>A0A9P4IGT2</accession>
<evidence type="ECO:0000313" key="3">
    <source>
        <dbReference type="Proteomes" id="UP000799772"/>
    </source>
</evidence>
<dbReference type="PANTHER" id="PTHR42085">
    <property type="entry name" value="F-BOX DOMAIN-CONTAINING PROTEIN"/>
    <property type="match status" value="1"/>
</dbReference>
<dbReference type="Proteomes" id="UP000799772">
    <property type="component" value="Unassembled WGS sequence"/>
</dbReference>
<evidence type="ECO:0000256" key="1">
    <source>
        <dbReference type="SAM" id="MobiDB-lite"/>
    </source>
</evidence>
<sequence length="279" mass="32478">MSPRRAKINAHAGVQEFPASGGQRTKPTYTARELRPYRRFPKLYYERKNARNFPEKPFRLLDLPRELRDMIYGFMLIIDDPIDLCPLGSSYGNAGLLRMNAIRNYKRNIHPKLGILRASKQLNDETTLIFYGENEFCFTGKDDWMMLYAFLETIGRRNVSCIKHLAVKFPQLHISHPGEGLNRVSRTWDYLIKHMGLKVAKRTLHESHHLHDTAVLGVCQILRRDTNLRSLRLIAVMIRRPIDYNDEGYGGMRLRNMEEIGRLPIGQWAKDLGWSIVVE</sequence>
<protein>
    <submittedName>
        <fullName evidence="2">Uncharacterized protein</fullName>
    </submittedName>
</protein>
<feature type="region of interest" description="Disordered" evidence="1">
    <location>
        <begin position="1"/>
        <end position="26"/>
    </location>
</feature>
<gene>
    <name evidence="2" type="ORF">NA57DRAFT_55683</name>
</gene>
<dbReference type="PANTHER" id="PTHR42085:SF8">
    <property type="entry name" value="F-BOX DOMAIN-CONTAINING PROTEIN"/>
    <property type="match status" value="1"/>
</dbReference>
<dbReference type="AlphaFoldDB" id="A0A9P4IGT2"/>
<reference evidence="2" key="1">
    <citation type="journal article" date="2020" name="Stud. Mycol.">
        <title>101 Dothideomycetes genomes: a test case for predicting lifestyles and emergence of pathogens.</title>
        <authorList>
            <person name="Haridas S."/>
            <person name="Albert R."/>
            <person name="Binder M."/>
            <person name="Bloem J."/>
            <person name="Labutti K."/>
            <person name="Salamov A."/>
            <person name="Andreopoulos B."/>
            <person name="Baker S."/>
            <person name="Barry K."/>
            <person name="Bills G."/>
            <person name="Bluhm B."/>
            <person name="Cannon C."/>
            <person name="Castanera R."/>
            <person name="Culley D."/>
            <person name="Daum C."/>
            <person name="Ezra D."/>
            <person name="Gonzalez J."/>
            <person name="Henrissat B."/>
            <person name="Kuo A."/>
            <person name="Liang C."/>
            <person name="Lipzen A."/>
            <person name="Lutzoni F."/>
            <person name="Magnuson J."/>
            <person name="Mondo S."/>
            <person name="Nolan M."/>
            <person name="Ohm R."/>
            <person name="Pangilinan J."/>
            <person name="Park H.-J."/>
            <person name="Ramirez L."/>
            <person name="Alfaro M."/>
            <person name="Sun H."/>
            <person name="Tritt A."/>
            <person name="Yoshinaga Y."/>
            <person name="Zwiers L.-H."/>
            <person name="Turgeon B."/>
            <person name="Goodwin S."/>
            <person name="Spatafora J."/>
            <person name="Crous P."/>
            <person name="Grigoriev I."/>
        </authorList>
    </citation>
    <scope>NUCLEOTIDE SEQUENCE</scope>
    <source>
        <strain evidence="2">CBS 133067</strain>
    </source>
</reference>
<dbReference type="EMBL" id="ML978125">
    <property type="protein sequence ID" value="KAF2099738.1"/>
    <property type="molecule type" value="Genomic_DNA"/>
</dbReference>
<comment type="caution">
    <text evidence="2">The sequence shown here is derived from an EMBL/GenBank/DDBJ whole genome shotgun (WGS) entry which is preliminary data.</text>
</comment>
<name>A0A9P4IGT2_9PEZI</name>
<dbReference type="InterPro" id="IPR038883">
    <property type="entry name" value="AN11006-like"/>
</dbReference>
<proteinExistence type="predicted"/>
<evidence type="ECO:0000313" key="2">
    <source>
        <dbReference type="EMBL" id="KAF2099738.1"/>
    </source>
</evidence>